<evidence type="ECO:0000313" key="2">
    <source>
        <dbReference type="Proteomes" id="UP000001191"/>
    </source>
</evidence>
<dbReference type="EMBL" id="CP001037">
    <property type="protein sequence ID" value="ACC80121.1"/>
    <property type="molecule type" value="Genomic_DNA"/>
</dbReference>
<organism evidence="1 2">
    <name type="scientific">Nostoc punctiforme (strain ATCC 29133 / PCC 73102)</name>
    <dbReference type="NCBI Taxonomy" id="63737"/>
    <lineage>
        <taxon>Bacteria</taxon>
        <taxon>Bacillati</taxon>
        <taxon>Cyanobacteriota</taxon>
        <taxon>Cyanophyceae</taxon>
        <taxon>Nostocales</taxon>
        <taxon>Nostocaceae</taxon>
        <taxon>Nostoc</taxon>
    </lineage>
</organism>
<dbReference type="InterPro" id="IPR006521">
    <property type="entry name" value="Tail_protein_I"/>
</dbReference>
<reference evidence="2" key="1">
    <citation type="submission" date="2008-04" db="EMBL/GenBank/DDBJ databases">
        <title>Complete sequence of chromosome of Nostoc punctiforme ATCC 29133.</title>
        <authorList>
            <consortium name="US DOE Joint Genome Institute"/>
            <person name="Copeland A."/>
            <person name="Lucas S."/>
            <person name="Lapidus A."/>
            <person name="Glavina del Rio T."/>
            <person name="Dalin E."/>
            <person name="Tice H."/>
            <person name="Pitluck S."/>
            <person name="Chain P."/>
            <person name="Malfatti S."/>
            <person name="Shin M."/>
            <person name="Vergez L."/>
            <person name="Schmutz J."/>
            <person name="Larimer F."/>
            <person name="Land M."/>
            <person name="Hauser L."/>
            <person name="Kyrpides N."/>
            <person name="Kim E."/>
            <person name="Meeks J.C."/>
            <person name="Elhai J."/>
            <person name="Campbell E.L."/>
            <person name="Thiel T."/>
            <person name="Longmire J."/>
            <person name="Potts M."/>
            <person name="Atlas R."/>
        </authorList>
    </citation>
    <scope>NUCLEOTIDE SEQUENCE [LARGE SCALE GENOMIC DNA]</scope>
    <source>
        <strain evidence="2">ATCC 29133 / PCC 73102</strain>
    </source>
</reference>
<reference evidence="1 2" key="2">
    <citation type="journal article" date="2013" name="Plant Physiol.">
        <title>A Nostoc punctiforme Sugar Transporter Necessary to Establish a Cyanobacterium-Plant Symbiosis.</title>
        <authorList>
            <person name="Ekman M."/>
            <person name="Picossi S."/>
            <person name="Campbell E.L."/>
            <person name="Meeks J.C."/>
            <person name="Flores E."/>
        </authorList>
    </citation>
    <scope>NUCLEOTIDE SEQUENCE [LARGE SCALE GENOMIC DNA]</scope>
    <source>
        <strain evidence="2">ATCC 29133 / PCC 73102</strain>
    </source>
</reference>
<name>B2IZJ1_NOSP7</name>
<dbReference type="KEGG" id="npu:Npun_F1414"/>
<dbReference type="eggNOG" id="COG4385">
    <property type="taxonomic scope" value="Bacteria"/>
</dbReference>
<dbReference type="InterPro" id="IPR011748">
    <property type="entry name" value="Unchr_phage_tail-like"/>
</dbReference>
<gene>
    <name evidence="1" type="ordered locus">Npun_F1414</name>
</gene>
<proteinExistence type="predicted"/>
<accession>B2IZJ1</accession>
<dbReference type="STRING" id="63737.Npun_F1414"/>
<dbReference type="RefSeq" id="WP_012408142.1">
    <property type="nucleotide sequence ID" value="NC_010628.1"/>
</dbReference>
<dbReference type="OrthoDB" id="370073at2"/>
<dbReference type="HOGENOM" id="CLU_434708_0_0_3"/>
<dbReference type="Pfam" id="PF09684">
    <property type="entry name" value="Tail_P2_I"/>
    <property type="match status" value="1"/>
</dbReference>
<dbReference type="NCBIfam" id="TIGR02242">
    <property type="entry name" value="tail_TIGR02242"/>
    <property type="match status" value="1"/>
</dbReference>
<keyword evidence="2" id="KW-1185">Reference proteome</keyword>
<protein>
    <submittedName>
        <fullName evidence="1">Phage tail protein</fullName>
    </submittedName>
</protein>
<dbReference type="AlphaFoldDB" id="B2IZJ1"/>
<evidence type="ECO:0000313" key="1">
    <source>
        <dbReference type="EMBL" id="ACC80121.1"/>
    </source>
</evidence>
<dbReference type="EnsemblBacteria" id="ACC80121">
    <property type="protein sequence ID" value="ACC80121"/>
    <property type="gene ID" value="Npun_F1414"/>
</dbReference>
<sequence>MNVKKSESVSTYHQYLPAILQKDVFIAQLLLSFEKILSGVSETPSQEQIITAKTQNIPGLEEIIDNIHVYFNPQHTPKEFLPWLAGWVALSLRDDWEVEVKKAFIQQIVHLYGLRGTKAGLIEILSIYLKNSGFGEKVEVFDQFDNFPNYFQVQLTLKDRDPDKYWRQAKIAKAIIDREKPAQTFYSLKILVPTMQLTKRSHVAYPCKLFAPPKNQTFAIEATITPNNINSIPINQLANQLAIQIQGNSELITPYSPETIITNQSFSTKQNLNYQHLQENLAGFNVILSNRTDKQFVGNLTIKLYFSINEIEYNNTLLEQPVNLSPVLKICRENEKREIIAGNTIFKQNSQPQQSGMKLTEFIWTKPYNFLLFEPPKIQELQPDITAIIEKVKFAAIVEITQPNTINSDLLNQITVRLQDDVSEFYLLTPETVRQNNTIIIKRTLYYQEFIHIDKFTVIIKNLNNLDIAGKVTVQASLNINQRLSTYKILEQTFNLTAVSPYNILQICRKNEEGKIISGNTILGTTSQSLN</sequence>
<dbReference type="Proteomes" id="UP000001191">
    <property type="component" value="Chromosome"/>
</dbReference>